<accession>A0A9Q1CH48</accession>
<dbReference type="PANTHER" id="PTHR24024:SF18">
    <property type="entry name" value="SHORT-CHAIN COLLAGEN C4-LIKE"/>
    <property type="match status" value="1"/>
</dbReference>
<feature type="region of interest" description="Disordered" evidence="1">
    <location>
        <begin position="29"/>
        <end position="77"/>
    </location>
</feature>
<protein>
    <submittedName>
        <fullName evidence="3">Short-chain collagen C4</fullName>
    </submittedName>
</protein>
<feature type="chain" id="PRO_5040154660" evidence="2">
    <location>
        <begin position="20"/>
        <end position="260"/>
    </location>
</feature>
<comment type="caution">
    <text evidence="3">The sequence shown here is derived from an EMBL/GenBank/DDBJ whole genome shotgun (WGS) entry which is preliminary data.</text>
</comment>
<feature type="signal peptide" evidence="2">
    <location>
        <begin position="1"/>
        <end position="19"/>
    </location>
</feature>
<sequence length="260" mass="28078">MFLHINLIFLVMSVGCSKAGSRHKYDKEFEEMEDVSRIRRSTGTDDQTAQLPAQNTADHTYQPDATPPPTNTSSSSAGVTYTRWGKTSCPSTSQLVYQGVMASGNDYTHKGSGVNYLCLPLEPTFADTPSYGNGGALLYGVEYESNLFTSQNIHQSEAPCAVCLAANKETVLTIPGTNTCLGSQGWTLEYQGYMMSSHYTTFKSTFVCIDQNAEGIPRTTHNNNEPLLWVANAKCSAGGGGLPCPPYVDGYDVLCAVCSL</sequence>
<evidence type="ECO:0000313" key="3">
    <source>
        <dbReference type="EMBL" id="KAJ8045206.1"/>
    </source>
</evidence>
<name>A0A9Q1CH48_HOLLE</name>
<evidence type="ECO:0000256" key="1">
    <source>
        <dbReference type="SAM" id="MobiDB-lite"/>
    </source>
</evidence>
<dbReference type="OrthoDB" id="6086925at2759"/>
<organism evidence="3 4">
    <name type="scientific">Holothuria leucospilota</name>
    <name type="common">Black long sea cucumber</name>
    <name type="synonym">Mertensiothuria leucospilota</name>
    <dbReference type="NCBI Taxonomy" id="206669"/>
    <lineage>
        <taxon>Eukaryota</taxon>
        <taxon>Metazoa</taxon>
        <taxon>Echinodermata</taxon>
        <taxon>Eleutherozoa</taxon>
        <taxon>Echinozoa</taxon>
        <taxon>Holothuroidea</taxon>
        <taxon>Aspidochirotacea</taxon>
        <taxon>Aspidochirotida</taxon>
        <taxon>Holothuriidae</taxon>
        <taxon>Holothuria</taxon>
    </lineage>
</organism>
<dbReference type="GO" id="GO:0005581">
    <property type="term" value="C:collagen trimer"/>
    <property type="evidence" value="ECO:0007669"/>
    <property type="project" value="UniProtKB-KW"/>
</dbReference>
<dbReference type="GO" id="GO:0005615">
    <property type="term" value="C:extracellular space"/>
    <property type="evidence" value="ECO:0007669"/>
    <property type="project" value="TreeGrafter"/>
</dbReference>
<keyword evidence="3" id="KW-0176">Collagen</keyword>
<feature type="compositionally biased region" description="Polar residues" evidence="1">
    <location>
        <begin position="44"/>
        <end position="59"/>
    </location>
</feature>
<evidence type="ECO:0000313" key="4">
    <source>
        <dbReference type="Proteomes" id="UP001152320"/>
    </source>
</evidence>
<reference evidence="3" key="1">
    <citation type="submission" date="2021-10" db="EMBL/GenBank/DDBJ databases">
        <title>Tropical sea cucumber genome reveals ecological adaptation and Cuvierian tubules defense mechanism.</title>
        <authorList>
            <person name="Chen T."/>
        </authorList>
    </citation>
    <scope>NUCLEOTIDE SEQUENCE</scope>
    <source>
        <strain evidence="3">Nanhai2018</strain>
        <tissue evidence="3">Muscle</tissue>
    </source>
</reference>
<dbReference type="AlphaFoldDB" id="A0A9Q1CH48"/>
<evidence type="ECO:0000256" key="2">
    <source>
        <dbReference type="SAM" id="SignalP"/>
    </source>
</evidence>
<gene>
    <name evidence="3" type="ORF">HOLleu_08160</name>
</gene>
<dbReference type="PANTHER" id="PTHR24024">
    <property type="entry name" value="PULMONARY SURFACTANT-ASSOCIATED PROTEIN A"/>
    <property type="match status" value="1"/>
</dbReference>
<dbReference type="InterPro" id="IPR051077">
    <property type="entry name" value="Ca-dependent_lectin"/>
</dbReference>
<keyword evidence="4" id="KW-1185">Reference proteome</keyword>
<dbReference type="EMBL" id="JAIZAY010000003">
    <property type="protein sequence ID" value="KAJ8045206.1"/>
    <property type="molecule type" value="Genomic_DNA"/>
</dbReference>
<keyword evidence="2" id="KW-0732">Signal</keyword>
<proteinExistence type="predicted"/>
<dbReference type="Proteomes" id="UP001152320">
    <property type="component" value="Chromosome 3"/>
</dbReference>